<comment type="caution">
    <text evidence="5">The sequence shown here is derived from an EMBL/GenBank/DDBJ whole genome shotgun (WGS) entry which is preliminary data.</text>
</comment>
<dbReference type="RefSeq" id="WP_187659321.1">
    <property type="nucleotide sequence ID" value="NZ_JACTAB010000001.1"/>
</dbReference>
<dbReference type="InterPro" id="IPR026444">
    <property type="entry name" value="Secre_tail"/>
</dbReference>
<dbReference type="Pfam" id="PF05057">
    <property type="entry name" value="DUF676"/>
    <property type="match status" value="1"/>
</dbReference>
<evidence type="ECO:0000313" key="6">
    <source>
        <dbReference type="Proteomes" id="UP001491349"/>
    </source>
</evidence>
<feature type="chain" id="PRO_5045727401" evidence="2">
    <location>
        <begin position="20"/>
        <end position="1090"/>
    </location>
</feature>
<reference evidence="5 6" key="1">
    <citation type="submission" date="2024-04" db="EMBL/GenBank/DDBJ databases">
        <title>draft genome sequnece of Flavobacterium buctense JCM 30750.</title>
        <authorList>
            <person name="Kim D.-U."/>
        </authorList>
    </citation>
    <scope>NUCLEOTIDE SEQUENCE [LARGE SCALE GENOMIC DNA]</scope>
    <source>
        <strain evidence="5 6">JCM 30750</strain>
    </source>
</reference>
<feature type="domain" description="Secretion system C-terminal sorting" evidence="4">
    <location>
        <begin position="1012"/>
        <end position="1082"/>
    </location>
</feature>
<proteinExistence type="predicted"/>
<organism evidence="5 6">
    <name type="scientific">Flavobacterium buctense</name>
    <dbReference type="NCBI Taxonomy" id="1648146"/>
    <lineage>
        <taxon>Bacteria</taxon>
        <taxon>Pseudomonadati</taxon>
        <taxon>Bacteroidota</taxon>
        <taxon>Flavobacteriia</taxon>
        <taxon>Flavobacteriales</taxon>
        <taxon>Flavobacteriaceae</taxon>
        <taxon>Flavobacterium</taxon>
    </lineage>
</organism>
<dbReference type="SUPFAM" id="SSF53474">
    <property type="entry name" value="alpha/beta-Hydrolases"/>
    <property type="match status" value="1"/>
</dbReference>
<protein>
    <submittedName>
        <fullName evidence="5">T9SS type A sorting domain-containing protein</fullName>
    </submittedName>
</protein>
<feature type="signal peptide" evidence="2">
    <location>
        <begin position="1"/>
        <end position="19"/>
    </location>
</feature>
<evidence type="ECO:0000256" key="1">
    <source>
        <dbReference type="ARBA" id="ARBA00022729"/>
    </source>
</evidence>
<keyword evidence="1 2" id="KW-0732">Signal</keyword>
<gene>
    <name evidence="5" type="ORF">WMW71_02450</name>
</gene>
<name>A0ABU9DZT9_9FLAO</name>
<dbReference type="Proteomes" id="UP001491349">
    <property type="component" value="Unassembled WGS sequence"/>
</dbReference>
<keyword evidence="6" id="KW-1185">Reference proteome</keyword>
<dbReference type="Gene3D" id="3.40.50.1820">
    <property type="entry name" value="alpha/beta hydrolase"/>
    <property type="match status" value="1"/>
</dbReference>
<dbReference type="NCBIfam" id="TIGR04183">
    <property type="entry name" value="Por_Secre_tail"/>
    <property type="match status" value="1"/>
</dbReference>
<dbReference type="InterPro" id="IPR007751">
    <property type="entry name" value="DUF676_lipase-like"/>
</dbReference>
<dbReference type="InterPro" id="IPR029058">
    <property type="entry name" value="AB_hydrolase_fold"/>
</dbReference>
<evidence type="ECO:0000259" key="3">
    <source>
        <dbReference type="Pfam" id="PF05057"/>
    </source>
</evidence>
<evidence type="ECO:0000256" key="2">
    <source>
        <dbReference type="SAM" id="SignalP"/>
    </source>
</evidence>
<feature type="domain" description="DUF676" evidence="3">
    <location>
        <begin position="432"/>
        <end position="479"/>
    </location>
</feature>
<sequence>MKKFYYFLLASTLCLEAGAQTIPAGENISLDQQLSNINQTSITSGIIYERVIQVANIYNFNATPTFNTANFNYFQQALDEMNRASNGTKFTTLNNFRNLIATTTAENQVDLSILNTQYHILNYNEDAPSQGGLTFNTSTNKFVQISGKVPFYMLNTTIVSPTKDYVSGTSVTYKIRNDLYFKNGTKNIKTLVANFGDGINRTLINSQVLTNQNITVSYATSGEKISTFTITYTDNTTLTTYGKIFFQLVQSTTRDALASCFANDPYKQDFQLQADIPFTGYVAGDPTIKAKIEYRVFYGNTNTDKKIRKPIIIIDGFDPGDKRKIEDCDCENIPDCSARNTTNGLFDPDKHRAMVDLMEYYNGIGAKEKLMDKLRSLGYDVIMVNHPKYTTTNLQNGQTVAIDGGAYYIESNAMALVKLLIQTKQLLVTNGSTNNIAVIGPSMGGQISRYALAYMEKNNIPHNTYLWVSIDSPHLGANIPMGDQALLNLVKNSSHEAKAFYDKELASPAAQQQLIEFHKEGSNYHLVNQNFLNAQTTSQGMPINRGNTFFQQHYNNQFTNGLTNSNGWPMNLRKISLVNGSLSGSKQTVTANGQAFYSFANDNEKVLNLRGFQRVNISSPIGSVTFRIHIASLEANFLPSSGSGDTKIARFKKLFNDRTTKSPNYNPRGNMDNVPGGYFGAQSEIANPTQNTIPVPGTYPLTNWSVNNLSITNFIFSISQMLGGSEWYLHEFNPIHSFIPSFSALGHLQPNQNWANPLNTNLKCPTNNLTPFDSYFGLSENTQHTSFTKESVNWLLKELAGQPQAPYFPVEPNVLVGLDRICLNTNSSYSFTNICSVPSAVINWSITPNLEIISQSGYTIVVKGTEIGEGTITAVFQNGQKLIKTIWVGSPTFTEIVYGTANTSQTLCLSTGNNYSYSIPELNNSNKIKAVYGGLTSSEITTGSNWEWTTLNNLIMITGSGDTREICPMGVGQTGVRFRVKNGCGWSEWTEFPFEIIEITSLQKQSQSFYTIYPNPSKDIVNIDLKTKDKQPEKQAVISGELFDILGISKSKIDIKNNKATLSVNGLIKGIYILKIYIDNQVESHLIAVE</sequence>
<dbReference type="EMBL" id="JBBPCB010000001">
    <property type="protein sequence ID" value="MEK8179191.1"/>
    <property type="molecule type" value="Genomic_DNA"/>
</dbReference>
<dbReference type="Pfam" id="PF18962">
    <property type="entry name" value="Por_Secre_tail"/>
    <property type="match status" value="1"/>
</dbReference>
<accession>A0ABU9DZT9</accession>
<evidence type="ECO:0000259" key="4">
    <source>
        <dbReference type="Pfam" id="PF18962"/>
    </source>
</evidence>
<evidence type="ECO:0000313" key="5">
    <source>
        <dbReference type="EMBL" id="MEK8179191.1"/>
    </source>
</evidence>